<accession>A0A5B6VM21</accession>
<dbReference type="AlphaFoldDB" id="A0A5B6VM21"/>
<proteinExistence type="predicted"/>
<name>A0A5B6VM21_9ROSI</name>
<dbReference type="Proteomes" id="UP000325315">
    <property type="component" value="Unassembled WGS sequence"/>
</dbReference>
<sequence length="171" mass="20360">MENESYRQMPVTNIGVQYYLKKNNKKKHLCRSKSGRFSEAEIHYHSTFKEILAVKKGYHFLVEMDMSSFPQMLKFRQKIVLHPQLLRHIKGKDNILADFLSRPKIEIFAFKRTSSSWPKPIMMNRPYSSSSTLPISYPITPYLNPEFPPEVMNLVHRKTFHQKTKEIMFEY</sequence>
<protein>
    <submittedName>
        <fullName evidence="1">Polyprotein</fullName>
    </submittedName>
</protein>
<dbReference type="OrthoDB" id="1002451at2759"/>
<organism evidence="1 2">
    <name type="scientific">Gossypium australe</name>
    <dbReference type="NCBI Taxonomy" id="47621"/>
    <lineage>
        <taxon>Eukaryota</taxon>
        <taxon>Viridiplantae</taxon>
        <taxon>Streptophyta</taxon>
        <taxon>Embryophyta</taxon>
        <taxon>Tracheophyta</taxon>
        <taxon>Spermatophyta</taxon>
        <taxon>Magnoliopsida</taxon>
        <taxon>eudicotyledons</taxon>
        <taxon>Gunneridae</taxon>
        <taxon>Pentapetalae</taxon>
        <taxon>rosids</taxon>
        <taxon>malvids</taxon>
        <taxon>Malvales</taxon>
        <taxon>Malvaceae</taxon>
        <taxon>Malvoideae</taxon>
        <taxon>Gossypium</taxon>
    </lineage>
</organism>
<reference evidence="1" key="1">
    <citation type="submission" date="2019-08" db="EMBL/GenBank/DDBJ databases">
        <authorList>
            <person name="Liu F."/>
        </authorList>
    </citation>
    <scope>NUCLEOTIDE SEQUENCE [LARGE SCALE GENOMIC DNA]</scope>
    <source>
        <strain evidence="1">PA1801</strain>
        <tissue evidence="1">Leaf</tissue>
    </source>
</reference>
<evidence type="ECO:0000313" key="1">
    <source>
        <dbReference type="EMBL" id="KAA3470096.1"/>
    </source>
</evidence>
<evidence type="ECO:0000313" key="2">
    <source>
        <dbReference type="Proteomes" id="UP000325315"/>
    </source>
</evidence>
<gene>
    <name evidence="1" type="ORF">EPI10_015832</name>
</gene>
<dbReference type="EMBL" id="SMMG02000006">
    <property type="protein sequence ID" value="KAA3470096.1"/>
    <property type="molecule type" value="Genomic_DNA"/>
</dbReference>
<comment type="caution">
    <text evidence="1">The sequence shown here is derived from an EMBL/GenBank/DDBJ whole genome shotgun (WGS) entry which is preliminary data.</text>
</comment>
<keyword evidence="2" id="KW-1185">Reference proteome</keyword>